<keyword evidence="1" id="KW-0472">Membrane</keyword>
<dbReference type="Gene3D" id="3.40.50.720">
    <property type="entry name" value="NAD(P)-binding Rossmann-like Domain"/>
    <property type="match status" value="1"/>
</dbReference>
<dbReference type="AlphaFoldDB" id="A0A5N0UUR5"/>
<feature type="domain" description="Ryanodine receptor Ryr" evidence="2">
    <location>
        <begin position="450"/>
        <end position="519"/>
    </location>
</feature>
<sequence>MTSRPAVLIRVLFAVLAVVSLVLGYVGLAEYLAGSPQFAHRPIDLAYYDLQLFVINSAPVSNGGPYPWPLEISRFLTPAVTGYAVLETARLLFASEIARLRARRRAGHIVVCGESVAARTLVAHLADAGHRVVSVASARNAGVLNAAGLARATRLYACADETPANIATVLAASQVERKVHTPLEIYAHVADPELGEALRDGRWQAGLEVDFFSLDGVAAKEVVQTEQPDGERLVVIGLSAFGRALLLELARRADRAGTGPVEVTVVDADGAAAVAELRARHPFFAASCVVEVVPVYHPEPGVHRVFVCHDDEERALRDGLTAAATVDATRGTVIVRMAQLAGVGEMIVQHGQEDRLRFVGVLDMASVYLSERITDSLARAVHRRYLRDQQALGQTRATNPSLVNWDDLPETLREANRAQAGDIERKLELVGCAAVPSLEEAPFTFEPDEIERLAVIEHERWMKERQADGWRYGPVRDNERKLHPDLRPWSQLGEEERQKDRNVVLSLPTVLADAGYKIVRRGQRRR</sequence>
<dbReference type="SUPFAM" id="SSF51735">
    <property type="entry name" value="NAD(P)-binding Rossmann-fold domains"/>
    <property type="match status" value="1"/>
</dbReference>
<organism evidence="3 4">
    <name type="scientific">Amycolatopsis acidicola</name>
    <dbReference type="NCBI Taxonomy" id="2596893"/>
    <lineage>
        <taxon>Bacteria</taxon>
        <taxon>Bacillati</taxon>
        <taxon>Actinomycetota</taxon>
        <taxon>Actinomycetes</taxon>
        <taxon>Pseudonocardiales</taxon>
        <taxon>Pseudonocardiaceae</taxon>
        <taxon>Amycolatopsis</taxon>
    </lineage>
</organism>
<dbReference type="RefSeq" id="WP_144749324.1">
    <property type="nucleotide sequence ID" value="NZ_VMNW02000049.1"/>
</dbReference>
<gene>
    <name evidence="3" type="ORF">FPZ12_027485</name>
</gene>
<keyword evidence="1" id="KW-1133">Transmembrane helix</keyword>
<dbReference type="EMBL" id="VMNW02000049">
    <property type="protein sequence ID" value="KAA9156435.1"/>
    <property type="molecule type" value="Genomic_DNA"/>
</dbReference>
<evidence type="ECO:0000313" key="3">
    <source>
        <dbReference type="EMBL" id="KAA9156435.1"/>
    </source>
</evidence>
<dbReference type="Pfam" id="PF02026">
    <property type="entry name" value="RyR"/>
    <property type="match status" value="1"/>
</dbReference>
<accession>A0A5N0UUR5</accession>
<protein>
    <recommendedName>
        <fullName evidence="2">Ryanodine receptor Ryr domain-containing protein</fullName>
    </recommendedName>
</protein>
<dbReference type="Proteomes" id="UP000319769">
    <property type="component" value="Unassembled WGS sequence"/>
</dbReference>
<name>A0A5N0UUR5_9PSEU</name>
<dbReference type="InterPro" id="IPR036291">
    <property type="entry name" value="NAD(P)-bd_dom_sf"/>
</dbReference>
<keyword evidence="1" id="KW-0812">Transmembrane</keyword>
<reference evidence="3" key="1">
    <citation type="submission" date="2019-09" db="EMBL/GenBank/DDBJ databases">
        <authorList>
            <person name="Teo W.F.A."/>
            <person name="Duangmal K."/>
        </authorList>
    </citation>
    <scope>NUCLEOTIDE SEQUENCE [LARGE SCALE GENOMIC DNA]</scope>
    <source>
        <strain evidence="3">K81G1</strain>
    </source>
</reference>
<dbReference type="OrthoDB" id="3177121at2"/>
<dbReference type="Gene3D" id="6.20.350.10">
    <property type="match status" value="2"/>
</dbReference>
<comment type="caution">
    <text evidence="3">The sequence shown here is derived from an EMBL/GenBank/DDBJ whole genome shotgun (WGS) entry which is preliminary data.</text>
</comment>
<keyword evidence="4" id="KW-1185">Reference proteome</keyword>
<proteinExistence type="predicted"/>
<evidence type="ECO:0000313" key="4">
    <source>
        <dbReference type="Proteomes" id="UP000319769"/>
    </source>
</evidence>
<dbReference type="InterPro" id="IPR003032">
    <property type="entry name" value="Ryanodine_rcpt"/>
</dbReference>
<evidence type="ECO:0000259" key="2">
    <source>
        <dbReference type="Pfam" id="PF02026"/>
    </source>
</evidence>
<evidence type="ECO:0000256" key="1">
    <source>
        <dbReference type="SAM" id="Phobius"/>
    </source>
</evidence>
<feature type="transmembrane region" description="Helical" evidence="1">
    <location>
        <begin position="7"/>
        <end position="28"/>
    </location>
</feature>